<protein>
    <submittedName>
        <fullName evidence="2">Uncharacterized protein</fullName>
    </submittedName>
</protein>
<accession>A0A9R1VPC6</accession>
<sequence length="293" mass="34469">MRQVENQKVKRSKVIQIDSAEYAQRTQLVRLAYSRSTIGPLIVYARPQSIRCTIKQYGFFPSQKTFPDRNYQTGSKSFRPKKTYLFKLKPKWLITRRMSNTMRPRMKIMLYLAYDRGLFLRRKKIKMESSKSKSKRKIGLLTKTWERCKSFGGSRDGCEGKSSSRIKRAFFKKRKSWSRLDSKIEETLNMAPTGCFFIYVGPQRQRFVIKTKHANHPLFKTLLEEAEFEYGYKSEGPLKLPCDVDDFLKVLLEMEECDQYIFNHQGCTFGSKGYRYASNHHLTSCKIIAINNF</sequence>
<dbReference type="Pfam" id="PF02519">
    <property type="entry name" value="Auxin_inducible"/>
    <property type="match status" value="1"/>
</dbReference>
<dbReference type="Proteomes" id="UP000235145">
    <property type="component" value="Unassembled WGS sequence"/>
</dbReference>
<comment type="similarity">
    <text evidence="1">Belongs to the ARG7 family.</text>
</comment>
<dbReference type="PANTHER" id="PTHR31374">
    <property type="entry name" value="AUXIN-INDUCED PROTEIN-LIKE-RELATED"/>
    <property type="match status" value="1"/>
</dbReference>
<reference evidence="2 3" key="1">
    <citation type="journal article" date="2017" name="Nat. Commun.">
        <title>Genome assembly with in vitro proximity ligation data and whole-genome triplication in lettuce.</title>
        <authorList>
            <person name="Reyes-Chin-Wo S."/>
            <person name="Wang Z."/>
            <person name="Yang X."/>
            <person name="Kozik A."/>
            <person name="Arikit S."/>
            <person name="Song C."/>
            <person name="Xia L."/>
            <person name="Froenicke L."/>
            <person name="Lavelle D.O."/>
            <person name="Truco M.J."/>
            <person name="Xia R."/>
            <person name="Zhu S."/>
            <person name="Xu C."/>
            <person name="Xu H."/>
            <person name="Xu X."/>
            <person name="Cox K."/>
            <person name="Korf I."/>
            <person name="Meyers B.C."/>
            <person name="Michelmore R.W."/>
        </authorList>
    </citation>
    <scope>NUCLEOTIDE SEQUENCE [LARGE SCALE GENOMIC DNA]</scope>
    <source>
        <strain evidence="3">cv. Salinas</strain>
        <tissue evidence="2">Seedlings</tissue>
    </source>
</reference>
<keyword evidence="3" id="KW-1185">Reference proteome</keyword>
<dbReference type="AlphaFoldDB" id="A0A9R1VPC6"/>
<comment type="caution">
    <text evidence="2">The sequence shown here is derived from an EMBL/GenBank/DDBJ whole genome shotgun (WGS) entry which is preliminary data.</text>
</comment>
<evidence type="ECO:0000313" key="2">
    <source>
        <dbReference type="EMBL" id="KAJ0210020.1"/>
    </source>
</evidence>
<gene>
    <name evidence="2" type="ORF">LSAT_V11C400157420</name>
</gene>
<evidence type="ECO:0000313" key="3">
    <source>
        <dbReference type="Proteomes" id="UP000235145"/>
    </source>
</evidence>
<name>A0A9R1VPC6_LACSA</name>
<organism evidence="2 3">
    <name type="scientific">Lactuca sativa</name>
    <name type="common">Garden lettuce</name>
    <dbReference type="NCBI Taxonomy" id="4236"/>
    <lineage>
        <taxon>Eukaryota</taxon>
        <taxon>Viridiplantae</taxon>
        <taxon>Streptophyta</taxon>
        <taxon>Embryophyta</taxon>
        <taxon>Tracheophyta</taxon>
        <taxon>Spermatophyta</taxon>
        <taxon>Magnoliopsida</taxon>
        <taxon>eudicotyledons</taxon>
        <taxon>Gunneridae</taxon>
        <taxon>Pentapetalae</taxon>
        <taxon>asterids</taxon>
        <taxon>campanulids</taxon>
        <taxon>Asterales</taxon>
        <taxon>Asteraceae</taxon>
        <taxon>Cichorioideae</taxon>
        <taxon>Cichorieae</taxon>
        <taxon>Lactucinae</taxon>
        <taxon>Lactuca</taxon>
    </lineage>
</organism>
<proteinExistence type="inferred from homology"/>
<evidence type="ECO:0000256" key="1">
    <source>
        <dbReference type="ARBA" id="ARBA00006974"/>
    </source>
</evidence>
<dbReference type="GO" id="GO:0009733">
    <property type="term" value="P:response to auxin"/>
    <property type="evidence" value="ECO:0007669"/>
    <property type="project" value="InterPro"/>
</dbReference>
<dbReference type="InterPro" id="IPR003676">
    <property type="entry name" value="SAUR_fam"/>
</dbReference>
<dbReference type="PANTHER" id="PTHR31374:SF118">
    <property type="entry name" value="OS01G0924966 PROTEIN"/>
    <property type="match status" value="1"/>
</dbReference>
<dbReference type="EMBL" id="NBSK02000004">
    <property type="protein sequence ID" value="KAJ0210020.1"/>
    <property type="molecule type" value="Genomic_DNA"/>
</dbReference>